<evidence type="ECO:0000313" key="2">
    <source>
        <dbReference type="Proteomes" id="UP000355922"/>
    </source>
</evidence>
<dbReference type="EMBL" id="MN509793">
    <property type="protein sequence ID" value="QGF20951.1"/>
    <property type="molecule type" value="Genomic_DNA"/>
</dbReference>
<dbReference type="InterPro" id="IPR055691">
    <property type="entry name" value="DUF7267"/>
</dbReference>
<evidence type="ECO:0000313" key="1">
    <source>
        <dbReference type="EMBL" id="QGF20951.1"/>
    </source>
</evidence>
<protein>
    <submittedName>
        <fullName evidence="1">Uncharacterized protein</fullName>
    </submittedName>
</protein>
<reference evidence="1 2" key="1">
    <citation type="submission" date="2019-09" db="EMBL/GenBank/DDBJ databases">
        <authorList>
            <person name="Zaczek-Moczydlowska M."/>
        </authorList>
    </citation>
    <scope>NUCLEOTIDE SEQUENCE [LARGE SCALE GENOMIC DNA]</scope>
</reference>
<accession>A0A5Q2F5I1</accession>
<dbReference type="Pfam" id="PF23929">
    <property type="entry name" value="DUF7267"/>
    <property type="match status" value="1"/>
</dbReference>
<name>A0A5Q2F5I1_9CAUD</name>
<sequence length="101" mass="11137">MGLDGCGYSRKPVRCYPWTVDVGGGGRVNQVVYVAAPAQHVDARTVRAAAARTKGKWESVQRVTKERHQQARSALRMHYESKANALGMTLAGYCQRFGVKL</sequence>
<proteinExistence type="predicted"/>
<keyword evidence="2" id="KW-1185">Reference proteome</keyword>
<gene>
    <name evidence="1" type="ORF">MA13_gp07</name>
</gene>
<dbReference type="Proteomes" id="UP000355922">
    <property type="component" value="Segment"/>
</dbReference>
<organism evidence="1 2">
    <name type="scientific">Pectobacterium phage MA13</name>
    <dbReference type="NCBI Taxonomy" id="2662284"/>
    <lineage>
        <taxon>Viruses</taxon>
        <taxon>Duplodnaviria</taxon>
        <taxon>Heunggongvirae</taxon>
        <taxon>Uroviricota</taxon>
        <taxon>Caudoviricetes</taxon>
        <taxon>Autographivirales</taxon>
        <taxon>Autonotataviridae</taxon>
        <taxon>Melnykvirinae</taxon>
        <taxon>Daeravirus</taxon>
        <taxon>Daeravirus MA13</taxon>
    </lineage>
</organism>